<dbReference type="Gene3D" id="3.60.10.10">
    <property type="entry name" value="Endonuclease/exonuclease/phosphatase"/>
    <property type="match status" value="1"/>
</dbReference>
<dbReference type="GO" id="GO:0004527">
    <property type="term" value="F:exonuclease activity"/>
    <property type="evidence" value="ECO:0007669"/>
    <property type="project" value="UniProtKB-KW"/>
</dbReference>
<evidence type="ECO:0000313" key="3">
    <source>
        <dbReference type="Proteomes" id="UP000002217"/>
    </source>
</evidence>
<dbReference type="GO" id="GO:0006506">
    <property type="term" value="P:GPI anchor biosynthetic process"/>
    <property type="evidence" value="ECO:0007669"/>
    <property type="project" value="TreeGrafter"/>
</dbReference>
<keyword evidence="2" id="KW-0378">Hydrolase</keyword>
<dbReference type="RefSeq" id="WP_015758921.1">
    <property type="nucleotide sequence ID" value="NC_013216.1"/>
</dbReference>
<dbReference type="eggNOG" id="COG3568">
    <property type="taxonomic scope" value="Bacteria"/>
</dbReference>
<dbReference type="InterPro" id="IPR005135">
    <property type="entry name" value="Endo/exonuclease/phosphatase"/>
</dbReference>
<dbReference type="PANTHER" id="PTHR14859:SF15">
    <property type="entry name" value="ENDONUCLEASE_EXONUCLEASE_PHOSPHATASE DOMAIN-CONTAINING PROTEIN"/>
    <property type="match status" value="1"/>
</dbReference>
<proteinExistence type="predicted"/>
<dbReference type="STRING" id="485916.Dtox_3513"/>
<gene>
    <name evidence="2" type="ordered locus">Dtox_3513</name>
</gene>
<dbReference type="InterPro" id="IPR036691">
    <property type="entry name" value="Endo/exonu/phosph_ase_sf"/>
</dbReference>
<dbReference type="OrthoDB" id="9793162at2"/>
<dbReference type="GO" id="GO:0016020">
    <property type="term" value="C:membrane"/>
    <property type="evidence" value="ECO:0007669"/>
    <property type="project" value="GOC"/>
</dbReference>
<organism evidence="2 3">
    <name type="scientific">Desulfofarcimen acetoxidans (strain ATCC 49208 / DSM 771 / KCTC 5769 / VKM B-1644 / 5575)</name>
    <name type="common">Desulfotomaculum acetoxidans</name>
    <dbReference type="NCBI Taxonomy" id="485916"/>
    <lineage>
        <taxon>Bacteria</taxon>
        <taxon>Bacillati</taxon>
        <taxon>Bacillota</taxon>
        <taxon>Clostridia</taxon>
        <taxon>Eubacteriales</taxon>
        <taxon>Peptococcaceae</taxon>
        <taxon>Desulfofarcimen</taxon>
    </lineage>
</organism>
<name>C8VVU4_DESAS</name>
<dbReference type="AlphaFoldDB" id="C8VVU4"/>
<dbReference type="PANTHER" id="PTHR14859">
    <property type="entry name" value="CALCOFLUOR WHITE HYPERSENSITIVE PROTEIN PRECURSOR"/>
    <property type="match status" value="1"/>
</dbReference>
<dbReference type="SUPFAM" id="SSF56219">
    <property type="entry name" value="DNase I-like"/>
    <property type="match status" value="1"/>
</dbReference>
<keyword evidence="2" id="KW-0269">Exonuclease</keyword>
<keyword evidence="2" id="KW-0255">Endonuclease</keyword>
<dbReference type="GO" id="GO:0004519">
    <property type="term" value="F:endonuclease activity"/>
    <property type="evidence" value="ECO:0007669"/>
    <property type="project" value="UniProtKB-KW"/>
</dbReference>
<dbReference type="EMBL" id="CP001720">
    <property type="protein sequence ID" value="ACV64231.1"/>
    <property type="molecule type" value="Genomic_DNA"/>
</dbReference>
<reference evidence="2 3" key="1">
    <citation type="journal article" date="2009" name="Stand. Genomic Sci.">
        <title>Complete genome sequence of Desulfotomaculum acetoxidans type strain (5575).</title>
        <authorList>
            <person name="Spring S."/>
            <person name="Lapidus A."/>
            <person name="Schroder M."/>
            <person name="Gleim D."/>
            <person name="Sims D."/>
            <person name="Meincke L."/>
            <person name="Glavina Del Rio T."/>
            <person name="Tice H."/>
            <person name="Copeland A."/>
            <person name="Cheng J.F."/>
            <person name="Lucas S."/>
            <person name="Chen F."/>
            <person name="Nolan M."/>
            <person name="Bruce D."/>
            <person name="Goodwin L."/>
            <person name="Pitluck S."/>
            <person name="Ivanova N."/>
            <person name="Mavromatis K."/>
            <person name="Mikhailova N."/>
            <person name="Pati A."/>
            <person name="Chen A."/>
            <person name="Palaniappan K."/>
            <person name="Land M."/>
            <person name="Hauser L."/>
            <person name="Chang Y.J."/>
            <person name="Jeffries C.D."/>
            <person name="Chain P."/>
            <person name="Saunders E."/>
            <person name="Brettin T."/>
            <person name="Detter J.C."/>
            <person name="Goker M."/>
            <person name="Bristow J."/>
            <person name="Eisen J.A."/>
            <person name="Markowitz V."/>
            <person name="Hugenholtz P."/>
            <person name="Kyrpides N.C."/>
            <person name="Klenk H.P."/>
            <person name="Han C."/>
        </authorList>
    </citation>
    <scope>NUCLEOTIDE SEQUENCE [LARGE SCALE GENOMIC DNA]</scope>
    <source>
        <strain evidence="3">ATCC 49208 / DSM 771 / VKM B-1644</strain>
    </source>
</reference>
<keyword evidence="2" id="KW-0540">Nuclease</keyword>
<dbReference type="HOGENOM" id="CLU_060500_4_2_9"/>
<evidence type="ECO:0000259" key="1">
    <source>
        <dbReference type="Pfam" id="PF03372"/>
    </source>
</evidence>
<keyword evidence="3" id="KW-1185">Reference proteome</keyword>
<protein>
    <submittedName>
        <fullName evidence="2">Endonuclease/exonuclease/phosphatase</fullName>
    </submittedName>
</protein>
<feature type="domain" description="Endonuclease/exonuclease/phosphatase" evidence="1">
    <location>
        <begin position="8"/>
        <end position="225"/>
    </location>
</feature>
<accession>C8VVU4</accession>
<dbReference type="InterPro" id="IPR051916">
    <property type="entry name" value="GPI-anchor_lipid_remodeler"/>
</dbReference>
<dbReference type="Proteomes" id="UP000002217">
    <property type="component" value="Chromosome"/>
</dbReference>
<dbReference type="KEGG" id="dae:Dtox_3513"/>
<dbReference type="Pfam" id="PF03372">
    <property type="entry name" value="Exo_endo_phos"/>
    <property type="match status" value="1"/>
</dbReference>
<evidence type="ECO:0000313" key="2">
    <source>
        <dbReference type="EMBL" id="ACV64231.1"/>
    </source>
</evidence>
<sequence>MTKPIKILSFNIQSGMGMDNRRSLSRIAWVIKCSGADLVGLQETDKYMKRSCFSSQARKLARLLGMHYVFGGACKPAFFSRFGNTILSKYPIKGHKNTLLPGTGEQRALLDVLININNKKIRFCNTHLGLSTSSRQKQVNKIIELLGEIQLPTILTGDFNTTPNDPVIEQLRACLERKSVSTESKNNDLKTYPSDRPSEKLDYIFLSAHWKEICQTTLPGQASDHLPLLAAARFIS</sequence>